<keyword evidence="3" id="KW-0808">Transferase</keyword>
<protein>
    <recommendedName>
        <fullName evidence="2">histidine kinase</fullName>
        <ecNumber evidence="2">2.7.13.3</ecNumber>
    </recommendedName>
</protein>
<dbReference type="InterPro" id="IPR004358">
    <property type="entry name" value="Sig_transdc_His_kin-like_C"/>
</dbReference>
<keyword evidence="9" id="KW-0472">Membrane</keyword>
<dbReference type="SMART" id="SM00387">
    <property type="entry name" value="HATPase_c"/>
    <property type="match status" value="1"/>
</dbReference>
<dbReference type="Gene3D" id="3.30.565.10">
    <property type="entry name" value="Histidine kinase-like ATPase, C-terminal domain"/>
    <property type="match status" value="1"/>
</dbReference>
<dbReference type="InterPro" id="IPR036641">
    <property type="entry name" value="HPT_dom_sf"/>
</dbReference>
<feature type="modified residue" description="Phosphohistidine" evidence="8">
    <location>
        <position position="554"/>
    </location>
</feature>
<dbReference type="SUPFAM" id="SSF55874">
    <property type="entry name" value="ATPase domain of HSP90 chaperone/DNA topoisomerase II/histidine kinase"/>
    <property type="match status" value="1"/>
</dbReference>
<dbReference type="Proteomes" id="UP001300012">
    <property type="component" value="Unassembled WGS sequence"/>
</dbReference>
<evidence type="ECO:0000313" key="13">
    <source>
        <dbReference type="Proteomes" id="UP001300012"/>
    </source>
</evidence>
<keyword evidence="9" id="KW-0812">Transmembrane</keyword>
<keyword evidence="5" id="KW-0418">Kinase</keyword>
<dbReference type="PANTHER" id="PTHR43395">
    <property type="entry name" value="SENSOR HISTIDINE KINASE CHEA"/>
    <property type="match status" value="1"/>
</dbReference>
<name>A0ABT1YLV4_9BACL</name>
<evidence type="ECO:0000256" key="1">
    <source>
        <dbReference type="ARBA" id="ARBA00000085"/>
    </source>
</evidence>
<evidence type="ECO:0000256" key="5">
    <source>
        <dbReference type="ARBA" id="ARBA00022777"/>
    </source>
</evidence>
<comment type="caution">
    <text evidence="12">The sequence shown here is derived from an EMBL/GenBank/DDBJ whole genome shotgun (WGS) entry which is preliminary data.</text>
</comment>
<dbReference type="GO" id="GO:0005524">
    <property type="term" value="F:ATP binding"/>
    <property type="evidence" value="ECO:0007669"/>
    <property type="project" value="UniProtKB-KW"/>
</dbReference>
<keyword evidence="6 12" id="KW-0067">ATP-binding</keyword>
<dbReference type="Pfam" id="PF02518">
    <property type="entry name" value="HATPase_c"/>
    <property type="match status" value="1"/>
</dbReference>
<gene>
    <name evidence="12" type="ORF">NV381_23365</name>
</gene>
<accession>A0ABT1YLV4</accession>
<dbReference type="EC" id="2.7.13.3" evidence="2"/>
<dbReference type="InterPro" id="IPR003594">
    <property type="entry name" value="HATPase_dom"/>
</dbReference>
<feature type="domain" description="Histidine kinase" evidence="10">
    <location>
        <begin position="715"/>
        <end position="860"/>
    </location>
</feature>
<dbReference type="PANTHER" id="PTHR43395:SF10">
    <property type="entry name" value="CHEMOTAXIS PROTEIN CHEA"/>
    <property type="match status" value="1"/>
</dbReference>
<keyword evidence="9" id="KW-1133">Transmembrane helix</keyword>
<dbReference type="PRINTS" id="PR00344">
    <property type="entry name" value="BCTRLSENSOR"/>
</dbReference>
<dbReference type="InterPro" id="IPR007892">
    <property type="entry name" value="CHASE4"/>
</dbReference>
<dbReference type="InterPro" id="IPR008207">
    <property type="entry name" value="Sig_transdc_His_kin_Hpt_dom"/>
</dbReference>
<proteinExistence type="predicted"/>
<evidence type="ECO:0000256" key="2">
    <source>
        <dbReference type="ARBA" id="ARBA00012438"/>
    </source>
</evidence>
<sequence>MDRTRKQRSFTKELLIWTILLIVVPLVAISFYFYEHEMSGWRQIEQEKSALTNEAAQKSVARLGDTILGVTITNGYWGDNRQAVLDSDQAWLDKNIKDMPGVVPDVDFVAETDLSGKVLVQSGDIAEFQDYIRLPFILEQFHKQRKFTGLVNTSKGIAVIAVSQVTGDLGKEAPVGLLITGRLLTNEIIQGLKDTLQTDIGLLLGSGQFLSSSEALKADQLKPFLNAGSGEDAKPFKLERRSQVFVAEAAAPLLDMSGEAIGVIYTEMPTRSTTEAADGLRTLGFYALGIMLLLFVLVVTLIRHRIILPLRHFTATLEEVAAGKQVHAIPKHVQQAEAQIVSAIHQIREWNQVLERTVEQRTSAIRHLLDNAGQGFMSISTNLSMLGEYSVECTRIFARDIAGVRLSELFYPEDGQERELLDSVLSEFFQEQEDWKKELFFSLLPEEIQINGMIVKVEYKYLPDTDSGKLHFSGPSNEVIMVMLTDITSTRQLEYQMSRERKMLKMVVHTVTHPEDYAQIMHSFEAFHTTELAELAIGAQSVEEKLLSMYKSVHTMKGSFALLQFIHIVPLFHELENQLMELLEQEEKPTSKEFADFVGSLDLAVWLEQDQAMLRQVLGATFTDMGTEYEVKLTKVQWRILEQVLESKLTDPEDRKWLAELKQWRYKPIKAYIKHYPVYLAELADRNGLLLQPVELKGGDNPVDPERLSGWAQSLIHIIRNIVVHGIEPPEERIEQGKDEYATVSFSVESSKDELVVTIADDGRGINLEAVRSKAERQGLWPASASGGTAKAADAMTEDEIAQLIFMEQVSTTHEVTEWSGRGIGLSAVKAETEKLGGTIRVDTTPGVGTSFIIKLPYHEGAAER</sequence>
<keyword evidence="4" id="KW-0547">Nucleotide-binding</keyword>
<feature type="domain" description="HPt" evidence="11">
    <location>
        <begin position="513"/>
        <end position="621"/>
    </location>
</feature>
<dbReference type="InterPro" id="IPR005467">
    <property type="entry name" value="His_kinase_dom"/>
</dbReference>
<evidence type="ECO:0000256" key="8">
    <source>
        <dbReference type="PROSITE-ProRule" id="PRU00110"/>
    </source>
</evidence>
<dbReference type="RefSeq" id="WP_258215698.1">
    <property type="nucleotide sequence ID" value="NZ_JANQBD010000018.1"/>
</dbReference>
<evidence type="ECO:0000313" key="12">
    <source>
        <dbReference type="EMBL" id="MCR8634134.1"/>
    </source>
</evidence>
<evidence type="ECO:0000256" key="7">
    <source>
        <dbReference type="ARBA" id="ARBA00023012"/>
    </source>
</evidence>
<evidence type="ECO:0000256" key="6">
    <source>
        <dbReference type="ARBA" id="ARBA00022840"/>
    </source>
</evidence>
<dbReference type="PROSITE" id="PS50109">
    <property type="entry name" value="HIS_KIN"/>
    <property type="match status" value="1"/>
</dbReference>
<evidence type="ECO:0000256" key="3">
    <source>
        <dbReference type="ARBA" id="ARBA00022679"/>
    </source>
</evidence>
<organism evidence="12 13">
    <name type="scientific">Paenibacillus radicis</name>
    <name type="common">ex Xue et al. 2023</name>
    <dbReference type="NCBI Taxonomy" id="2972489"/>
    <lineage>
        <taxon>Bacteria</taxon>
        <taxon>Bacillati</taxon>
        <taxon>Bacillota</taxon>
        <taxon>Bacilli</taxon>
        <taxon>Bacillales</taxon>
        <taxon>Paenibacillaceae</taxon>
        <taxon>Paenibacillus</taxon>
    </lineage>
</organism>
<dbReference type="Pfam" id="PF05228">
    <property type="entry name" value="CHASE4"/>
    <property type="match status" value="1"/>
</dbReference>
<dbReference type="EMBL" id="JANQBD010000018">
    <property type="protein sequence ID" value="MCR8634134.1"/>
    <property type="molecule type" value="Genomic_DNA"/>
</dbReference>
<dbReference type="InterPro" id="IPR036890">
    <property type="entry name" value="HATPase_C_sf"/>
</dbReference>
<keyword evidence="7" id="KW-0902">Two-component regulatory system</keyword>
<evidence type="ECO:0000259" key="11">
    <source>
        <dbReference type="PROSITE" id="PS50894"/>
    </source>
</evidence>
<keyword evidence="13" id="KW-1185">Reference proteome</keyword>
<evidence type="ECO:0000259" key="10">
    <source>
        <dbReference type="PROSITE" id="PS50109"/>
    </source>
</evidence>
<comment type="catalytic activity">
    <reaction evidence="1">
        <text>ATP + protein L-histidine = ADP + protein N-phospho-L-histidine.</text>
        <dbReference type="EC" id="2.7.13.3"/>
    </reaction>
</comment>
<feature type="transmembrane region" description="Helical" evidence="9">
    <location>
        <begin position="14"/>
        <end position="34"/>
    </location>
</feature>
<reference evidence="12 13" key="1">
    <citation type="submission" date="2022-08" db="EMBL/GenBank/DDBJ databases">
        <title>Paenibacillus endoradicis sp. nov., Paenibacillus radicibacter sp. nov and Paenibacillus pararadicis sp. nov., three cold-adapted plant growth-promoting bacteria isolated from root of Larix gmelinii in Great Khingan.</title>
        <authorList>
            <person name="Xue H."/>
        </authorList>
    </citation>
    <scope>NUCLEOTIDE SEQUENCE [LARGE SCALE GENOMIC DNA]</scope>
    <source>
        <strain evidence="12 13">N5-1-1-5</strain>
    </source>
</reference>
<dbReference type="PROSITE" id="PS50894">
    <property type="entry name" value="HPT"/>
    <property type="match status" value="1"/>
</dbReference>
<dbReference type="Gene3D" id="1.20.120.160">
    <property type="entry name" value="HPT domain"/>
    <property type="match status" value="1"/>
</dbReference>
<feature type="transmembrane region" description="Helical" evidence="9">
    <location>
        <begin position="285"/>
        <end position="302"/>
    </location>
</feature>
<dbReference type="SUPFAM" id="SSF47226">
    <property type="entry name" value="Histidine-containing phosphotransfer domain, HPT domain"/>
    <property type="match status" value="1"/>
</dbReference>
<dbReference type="InterPro" id="IPR051315">
    <property type="entry name" value="Bact_Chemotaxis_CheA"/>
</dbReference>
<evidence type="ECO:0000256" key="9">
    <source>
        <dbReference type="SAM" id="Phobius"/>
    </source>
</evidence>
<keyword evidence="8" id="KW-0597">Phosphoprotein</keyword>
<evidence type="ECO:0000256" key="4">
    <source>
        <dbReference type="ARBA" id="ARBA00022741"/>
    </source>
</evidence>